<evidence type="ECO:0000313" key="2">
    <source>
        <dbReference type="Proteomes" id="UP000799754"/>
    </source>
</evidence>
<proteinExistence type="predicted"/>
<gene>
    <name evidence="1" type="ORF">BU25DRAFT_308604</name>
</gene>
<sequence length="62" mass="7286">KDATLGSSNLYLDWYTRFKQGTQHLIPPGETFEKFVPAIHITESKRAVMTKNVSAEFRRRWM</sequence>
<feature type="non-terminal residue" evidence="1">
    <location>
        <position position="1"/>
    </location>
</feature>
<name>A0ACB6RJC0_9PLEO</name>
<accession>A0ACB6RJC0</accession>
<keyword evidence="2" id="KW-1185">Reference proteome</keyword>
<feature type="non-terminal residue" evidence="1">
    <location>
        <position position="62"/>
    </location>
</feature>
<protein>
    <submittedName>
        <fullName evidence="1">Uncharacterized protein</fullName>
    </submittedName>
</protein>
<evidence type="ECO:0000313" key="1">
    <source>
        <dbReference type="EMBL" id="KAF2621874.1"/>
    </source>
</evidence>
<comment type="caution">
    <text evidence="1">The sequence shown here is derived from an EMBL/GenBank/DDBJ whole genome shotgun (WGS) entry which is preliminary data.</text>
</comment>
<dbReference type="EMBL" id="MU006750">
    <property type="protein sequence ID" value="KAF2621874.1"/>
    <property type="molecule type" value="Genomic_DNA"/>
</dbReference>
<dbReference type="Proteomes" id="UP000799754">
    <property type="component" value="Unassembled WGS sequence"/>
</dbReference>
<organism evidence="1 2">
    <name type="scientific">Macroventuria anomochaeta</name>
    <dbReference type="NCBI Taxonomy" id="301207"/>
    <lineage>
        <taxon>Eukaryota</taxon>
        <taxon>Fungi</taxon>
        <taxon>Dikarya</taxon>
        <taxon>Ascomycota</taxon>
        <taxon>Pezizomycotina</taxon>
        <taxon>Dothideomycetes</taxon>
        <taxon>Pleosporomycetidae</taxon>
        <taxon>Pleosporales</taxon>
        <taxon>Pleosporineae</taxon>
        <taxon>Didymellaceae</taxon>
        <taxon>Macroventuria</taxon>
    </lineage>
</organism>
<reference evidence="1" key="1">
    <citation type="journal article" date="2020" name="Stud. Mycol.">
        <title>101 Dothideomycetes genomes: a test case for predicting lifestyles and emergence of pathogens.</title>
        <authorList>
            <person name="Haridas S."/>
            <person name="Albert R."/>
            <person name="Binder M."/>
            <person name="Bloem J."/>
            <person name="Labutti K."/>
            <person name="Salamov A."/>
            <person name="Andreopoulos B."/>
            <person name="Baker S."/>
            <person name="Barry K."/>
            <person name="Bills G."/>
            <person name="Bluhm B."/>
            <person name="Cannon C."/>
            <person name="Castanera R."/>
            <person name="Culley D."/>
            <person name="Daum C."/>
            <person name="Ezra D."/>
            <person name="Gonzalez J."/>
            <person name="Henrissat B."/>
            <person name="Kuo A."/>
            <person name="Liang C."/>
            <person name="Lipzen A."/>
            <person name="Lutzoni F."/>
            <person name="Magnuson J."/>
            <person name="Mondo S."/>
            <person name="Nolan M."/>
            <person name="Ohm R."/>
            <person name="Pangilinan J."/>
            <person name="Park H.-J."/>
            <person name="Ramirez L."/>
            <person name="Alfaro M."/>
            <person name="Sun H."/>
            <person name="Tritt A."/>
            <person name="Yoshinaga Y."/>
            <person name="Zwiers L.-H."/>
            <person name="Turgeon B."/>
            <person name="Goodwin S."/>
            <person name="Spatafora J."/>
            <person name="Crous P."/>
            <person name="Grigoriev I."/>
        </authorList>
    </citation>
    <scope>NUCLEOTIDE SEQUENCE</scope>
    <source>
        <strain evidence="1">CBS 525.71</strain>
    </source>
</reference>